<name>A0A2I0R134_9FLAO</name>
<dbReference type="InterPro" id="IPR004147">
    <property type="entry name" value="ABC1_dom"/>
</dbReference>
<feature type="domain" description="Protein kinase" evidence="3">
    <location>
        <begin position="119"/>
        <end position="458"/>
    </location>
</feature>
<dbReference type="OrthoDB" id="9795390at2"/>
<protein>
    <submittedName>
        <fullName evidence="4">ABC transporter</fullName>
    </submittedName>
</protein>
<feature type="transmembrane region" description="Helical" evidence="2">
    <location>
        <begin position="490"/>
        <end position="513"/>
    </location>
</feature>
<keyword evidence="5" id="KW-1185">Reference proteome</keyword>
<dbReference type="EMBL" id="PJNI01000011">
    <property type="protein sequence ID" value="PKR80284.1"/>
    <property type="molecule type" value="Genomic_DNA"/>
</dbReference>
<dbReference type="GO" id="GO:0004672">
    <property type="term" value="F:protein kinase activity"/>
    <property type="evidence" value="ECO:0007669"/>
    <property type="project" value="InterPro"/>
</dbReference>
<proteinExistence type="inferred from homology"/>
<keyword evidence="2" id="KW-1133">Transmembrane helix</keyword>
<dbReference type="GO" id="GO:0005524">
    <property type="term" value="F:ATP binding"/>
    <property type="evidence" value="ECO:0007669"/>
    <property type="project" value="InterPro"/>
</dbReference>
<reference evidence="4 5" key="1">
    <citation type="submission" date="2017-12" db="EMBL/GenBank/DDBJ databases">
        <title>The draft genome sequence of Brumimicrobium saltpan LHR20.</title>
        <authorList>
            <person name="Do Z.-J."/>
            <person name="Luo H.-R."/>
        </authorList>
    </citation>
    <scope>NUCLEOTIDE SEQUENCE [LARGE SCALE GENOMIC DNA]</scope>
    <source>
        <strain evidence="4 5">LHR20</strain>
    </source>
</reference>
<gene>
    <name evidence="4" type="ORF">CW751_10545</name>
</gene>
<evidence type="ECO:0000313" key="5">
    <source>
        <dbReference type="Proteomes" id="UP000236654"/>
    </source>
</evidence>
<dbReference type="CDD" id="cd05121">
    <property type="entry name" value="ABC1_ADCK3-like"/>
    <property type="match status" value="1"/>
</dbReference>
<keyword evidence="2" id="KW-0812">Transmembrane</keyword>
<dbReference type="InterPro" id="IPR011009">
    <property type="entry name" value="Kinase-like_dom_sf"/>
</dbReference>
<dbReference type="PANTHER" id="PTHR10566">
    <property type="entry name" value="CHAPERONE-ACTIVITY OF BC1 COMPLEX CABC1 -RELATED"/>
    <property type="match status" value="1"/>
</dbReference>
<dbReference type="InterPro" id="IPR050154">
    <property type="entry name" value="UbiB_kinase"/>
</dbReference>
<organism evidence="4 5">
    <name type="scientific">Brumimicrobium salinarum</name>
    <dbReference type="NCBI Taxonomy" id="2058658"/>
    <lineage>
        <taxon>Bacteria</taxon>
        <taxon>Pseudomonadati</taxon>
        <taxon>Bacteroidota</taxon>
        <taxon>Flavobacteriia</taxon>
        <taxon>Flavobacteriales</taxon>
        <taxon>Crocinitomicaceae</taxon>
        <taxon>Brumimicrobium</taxon>
    </lineage>
</organism>
<dbReference type="PANTHER" id="PTHR10566:SF113">
    <property type="entry name" value="PROTEIN ACTIVITY OF BC1 COMPLEX KINASE 7, CHLOROPLASTIC"/>
    <property type="match status" value="1"/>
</dbReference>
<dbReference type="SUPFAM" id="SSF56112">
    <property type="entry name" value="Protein kinase-like (PK-like)"/>
    <property type="match status" value="1"/>
</dbReference>
<feature type="transmembrane region" description="Helical" evidence="2">
    <location>
        <begin position="519"/>
        <end position="542"/>
    </location>
</feature>
<evidence type="ECO:0000313" key="4">
    <source>
        <dbReference type="EMBL" id="PKR80284.1"/>
    </source>
</evidence>
<dbReference type="Proteomes" id="UP000236654">
    <property type="component" value="Unassembled WGS sequence"/>
</dbReference>
<evidence type="ECO:0000256" key="1">
    <source>
        <dbReference type="ARBA" id="ARBA00009670"/>
    </source>
</evidence>
<evidence type="ECO:0000256" key="2">
    <source>
        <dbReference type="SAM" id="Phobius"/>
    </source>
</evidence>
<sequence>MGILPEQYDKYIRFFKFMLKYWNSDVFSFPDGEILSAEKEEALKEFDHSPEELTEDLKKMGPTYVKLGQLLSTRPDLLPSHFMDALATLQDDVDAVDYKVIEDVFKEEIGKEISKVFTFFDPKPLASASIGQVHKAVLHSGETVAVKIQRPGIRKRFIEDLDTLMEISEKVEEFSEVARSYSFHNVIEELRYILLKELDYTLEAQNLTTLKKNMRTFKKLYVPAAFPDICSSRVLTMEYVDGVKITEVSKPNHAKIEFEPLVDELIKSYLTQIVIDGFAHADPHPGNVYFTNNHKIALMDLGMVVKFNDQMKENILKLMIGLSNYDGDRVSSVLLSMSVYDEKSVDIQTFKKEINRKIQDSRNQKAKDLNTGRILIDVNQLAAKQGVKIPVDLNILGKILLNMDQIVATLTPEYDMQETVKSYAHHLMQKRIKSSLNQEYLMELLMEMRGLAKDLPFRINKFSENLAENRLKIKVDAIDQDRFTDAFQKVANRITAGIIVAALIIGAAMLVNIPSEWTVFGYPTFAFILFVFAALIGFYLVYQILFKDENK</sequence>
<comment type="caution">
    <text evidence="4">The sequence shown here is derived from an EMBL/GenBank/DDBJ whole genome shotgun (WGS) entry which is preliminary data.</text>
</comment>
<evidence type="ECO:0000259" key="3">
    <source>
        <dbReference type="PROSITE" id="PS50011"/>
    </source>
</evidence>
<keyword evidence="2" id="KW-0472">Membrane</keyword>
<dbReference type="Pfam" id="PF03109">
    <property type="entry name" value="ABC1"/>
    <property type="match status" value="1"/>
</dbReference>
<dbReference type="AlphaFoldDB" id="A0A2I0R134"/>
<dbReference type="InterPro" id="IPR000719">
    <property type="entry name" value="Prot_kinase_dom"/>
</dbReference>
<accession>A0A2I0R134</accession>
<comment type="similarity">
    <text evidence="1">Belongs to the protein kinase superfamily. ADCK protein kinase family.</text>
</comment>
<dbReference type="PROSITE" id="PS50011">
    <property type="entry name" value="PROTEIN_KINASE_DOM"/>
    <property type="match status" value="1"/>
</dbReference>
<dbReference type="RefSeq" id="WP_101334977.1">
    <property type="nucleotide sequence ID" value="NZ_PJNI01000011.1"/>
</dbReference>